<keyword evidence="2" id="KW-0813">Transport</keyword>
<dbReference type="GO" id="GO:0044613">
    <property type="term" value="C:nuclear pore central transport channel"/>
    <property type="evidence" value="ECO:0007669"/>
    <property type="project" value="TreeGrafter"/>
</dbReference>
<keyword evidence="4" id="KW-0509">mRNA transport</keyword>
<keyword evidence="8" id="KW-0539">Nucleus</keyword>
<keyword evidence="7" id="KW-0906">Nuclear pore complex</keyword>
<evidence type="ECO:0000313" key="12">
    <source>
        <dbReference type="EMBL" id="RUS82171.1"/>
    </source>
</evidence>
<evidence type="ECO:0000256" key="8">
    <source>
        <dbReference type="ARBA" id="ARBA00023242"/>
    </source>
</evidence>
<dbReference type="Pfam" id="PF18437">
    <property type="entry name" value="Nup54_C"/>
    <property type="match status" value="1"/>
</dbReference>
<evidence type="ECO:0000313" key="13">
    <source>
        <dbReference type="Proteomes" id="UP000271974"/>
    </source>
</evidence>
<dbReference type="EMBL" id="RQTK01000299">
    <property type="protein sequence ID" value="RUS82171.1"/>
    <property type="molecule type" value="Genomic_DNA"/>
</dbReference>
<evidence type="ECO:0000256" key="3">
    <source>
        <dbReference type="ARBA" id="ARBA00022737"/>
    </source>
</evidence>
<evidence type="ECO:0000259" key="10">
    <source>
        <dbReference type="Pfam" id="PF13874"/>
    </source>
</evidence>
<proteinExistence type="inferred from homology"/>
<dbReference type="FunFam" id="1.20.5.490:FF:000003">
    <property type="entry name" value="nucleoporin p54 isoform X1"/>
    <property type="match status" value="1"/>
</dbReference>
<dbReference type="GO" id="GO:0017056">
    <property type="term" value="F:structural constituent of nuclear pore"/>
    <property type="evidence" value="ECO:0007669"/>
    <property type="project" value="TreeGrafter"/>
</dbReference>
<dbReference type="Gene3D" id="1.20.5.490">
    <property type="entry name" value="Single helix bin"/>
    <property type="match status" value="1"/>
</dbReference>
<dbReference type="Pfam" id="PF13874">
    <property type="entry name" value="Nup54"/>
    <property type="match status" value="1"/>
</dbReference>
<sequence>MSVFGSTTTTQPSLFGTNTNTLFGGGQATSTPSLGSTTGFGLGSGAGGFGAGTKTSTTGTFGGFGSTSTTTAPSLFGTFGTTATTASSSPFTFNATTTTASTGFGGFGTGTGGFGTGLGSTPSTGSTFGTFGTGSTLGSGLSSFGVANTGLGAGGGGGGLFGATNPQQQAEDNLANLAMAVSLPQIYGDERDAIIARWNQLQAYWGTGKGFFSQQGAVDFKPDNHFCRFKALGYHLIPKGDNEQGQVALVLNMKETDVTARQQQVMDFLHRILGSKPTLSVCVEGIKPLPEDKTEVIIYVLERPASGPAKRVLANDLFNFLGQGQAQTQLASNLHVESMMPKVGWTPEQLKEYLEKPPAGVDPLLWQQAKLDNPDPDKYIPVPMIGFKELQKRLRLQAEQTRLYQQRLDVIAVDLSNLQTQHSTMLSKLEDYKRKDLELGHRLLKVISKQEIYRKMGYAIQEEEETLKVQLEQLQVELNHPTQFKGRLNELMSQMRMQLQTASGRTDPAYLMDGDTQADIKIILKQQQEGLQHLIDIIKEDAADIQLIEQGIAKSQPR</sequence>
<evidence type="ECO:0000256" key="2">
    <source>
        <dbReference type="ARBA" id="ARBA00022448"/>
    </source>
</evidence>
<evidence type="ECO:0000256" key="6">
    <source>
        <dbReference type="ARBA" id="ARBA00023010"/>
    </source>
</evidence>
<evidence type="ECO:0000256" key="9">
    <source>
        <dbReference type="ARBA" id="ARBA00060798"/>
    </source>
</evidence>
<dbReference type="PANTHER" id="PTHR13000">
    <property type="entry name" value="NUCLEOPORIN P54"/>
    <property type="match status" value="1"/>
</dbReference>
<dbReference type="Proteomes" id="UP000271974">
    <property type="component" value="Unassembled WGS sequence"/>
</dbReference>
<comment type="caution">
    <text evidence="12">The sequence shown here is derived from an EMBL/GenBank/DDBJ whole genome shotgun (WGS) entry which is preliminary data.</text>
</comment>
<dbReference type="InterPro" id="IPR024864">
    <property type="entry name" value="Nup54/Nup57/Nup44"/>
</dbReference>
<evidence type="ECO:0000256" key="7">
    <source>
        <dbReference type="ARBA" id="ARBA00023132"/>
    </source>
</evidence>
<accession>A0A3S1A3Y4</accession>
<comment type="subcellular location">
    <subcellularLocation>
        <location evidence="1">Nucleus</location>
        <location evidence="1">Nuclear pore complex</location>
    </subcellularLocation>
</comment>
<keyword evidence="3" id="KW-0677">Repeat</keyword>
<dbReference type="PANTHER" id="PTHR13000:SF0">
    <property type="entry name" value="NUCLEOPORIN P54"/>
    <property type="match status" value="1"/>
</dbReference>
<keyword evidence="5" id="KW-0653">Protein transport</keyword>
<evidence type="ECO:0000256" key="1">
    <source>
        <dbReference type="ARBA" id="ARBA00004567"/>
    </source>
</evidence>
<dbReference type="GO" id="GO:0051028">
    <property type="term" value="P:mRNA transport"/>
    <property type="evidence" value="ECO:0007669"/>
    <property type="project" value="UniProtKB-KW"/>
</dbReference>
<name>A0A3S1A3Y4_ELYCH</name>
<keyword evidence="6" id="KW-0811">Translocation</keyword>
<organism evidence="12 13">
    <name type="scientific">Elysia chlorotica</name>
    <name type="common">Eastern emerald elysia</name>
    <name type="synonym">Sea slug</name>
    <dbReference type="NCBI Taxonomy" id="188477"/>
    <lineage>
        <taxon>Eukaryota</taxon>
        <taxon>Metazoa</taxon>
        <taxon>Spiralia</taxon>
        <taxon>Lophotrochozoa</taxon>
        <taxon>Mollusca</taxon>
        <taxon>Gastropoda</taxon>
        <taxon>Heterobranchia</taxon>
        <taxon>Euthyneura</taxon>
        <taxon>Panpulmonata</taxon>
        <taxon>Sacoglossa</taxon>
        <taxon>Placobranchoidea</taxon>
        <taxon>Plakobranchidae</taxon>
        <taxon>Elysia</taxon>
    </lineage>
</organism>
<gene>
    <name evidence="12" type="ORF">EGW08_010053</name>
</gene>
<feature type="domain" description="Nucleoporin Nup54 alpha-helical" evidence="10">
    <location>
        <begin position="357"/>
        <end position="495"/>
    </location>
</feature>
<dbReference type="GO" id="GO:0006999">
    <property type="term" value="P:nuclear pore organization"/>
    <property type="evidence" value="ECO:0007669"/>
    <property type="project" value="TreeGrafter"/>
</dbReference>
<comment type="similarity">
    <text evidence="9">Belongs to the NUP54 family.</text>
</comment>
<protein>
    <recommendedName>
        <fullName evidence="14">Nucleoporin Nup54 alpha-helical domain-containing protein</fullName>
    </recommendedName>
</protein>
<dbReference type="Gene3D" id="1.20.5.170">
    <property type="match status" value="1"/>
</dbReference>
<dbReference type="OrthoDB" id="6162375at2759"/>
<evidence type="ECO:0000256" key="4">
    <source>
        <dbReference type="ARBA" id="ARBA00022816"/>
    </source>
</evidence>
<reference evidence="12 13" key="1">
    <citation type="submission" date="2019-01" db="EMBL/GenBank/DDBJ databases">
        <title>A draft genome assembly of the solar-powered sea slug Elysia chlorotica.</title>
        <authorList>
            <person name="Cai H."/>
            <person name="Li Q."/>
            <person name="Fang X."/>
            <person name="Li J."/>
            <person name="Curtis N.E."/>
            <person name="Altenburger A."/>
            <person name="Shibata T."/>
            <person name="Feng M."/>
            <person name="Maeda T."/>
            <person name="Schwartz J.A."/>
            <person name="Shigenobu S."/>
            <person name="Lundholm N."/>
            <person name="Nishiyama T."/>
            <person name="Yang H."/>
            <person name="Hasebe M."/>
            <person name="Li S."/>
            <person name="Pierce S.K."/>
            <person name="Wang J."/>
        </authorList>
    </citation>
    <scope>NUCLEOTIDE SEQUENCE [LARGE SCALE GENOMIC DNA]</scope>
    <source>
        <strain evidence="12">EC2010</strain>
        <tissue evidence="12">Whole organism of an adult</tissue>
    </source>
</reference>
<evidence type="ECO:0000259" key="11">
    <source>
        <dbReference type="Pfam" id="PF18437"/>
    </source>
</evidence>
<evidence type="ECO:0000256" key="5">
    <source>
        <dbReference type="ARBA" id="ARBA00022927"/>
    </source>
</evidence>
<dbReference type="InterPro" id="IPR025712">
    <property type="entry name" value="Nup54_alpha-helical_dom"/>
</dbReference>
<dbReference type="STRING" id="188477.A0A3S1A3Y4"/>
<keyword evidence="13" id="KW-1185">Reference proteome</keyword>
<dbReference type="AlphaFoldDB" id="A0A3S1A3Y4"/>
<dbReference type="InterPro" id="IPR040985">
    <property type="entry name" value="Nup54_C"/>
</dbReference>
<evidence type="ECO:0008006" key="14">
    <source>
        <dbReference type="Google" id="ProtNLM"/>
    </source>
</evidence>
<dbReference type="GO" id="GO:0006607">
    <property type="term" value="P:NLS-bearing protein import into nucleus"/>
    <property type="evidence" value="ECO:0007669"/>
    <property type="project" value="TreeGrafter"/>
</dbReference>
<dbReference type="GO" id="GO:0036228">
    <property type="term" value="P:protein localization to nuclear inner membrane"/>
    <property type="evidence" value="ECO:0007669"/>
    <property type="project" value="TreeGrafter"/>
</dbReference>
<feature type="domain" description="Nup54 C-terminal interacting" evidence="11">
    <location>
        <begin position="510"/>
        <end position="548"/>
    </location>
</feature>